<dbReference type="Proteomes" id="UP000297703">
    <property type="component" value="Unassembled WGS sequence"/>
</dbReference>
<accession>A0A4D9DJ72</accession>
<dbReference type="EMBL" id="QXTE01015919">
    <property type="protein sequence ID" value="TFJ95062.1"/>
    <property type="molecule type" value="Genomic_DNA"/>
</dbReference>
<organism evidence="1 2">
    <name type="scientific">Platysternon megacephalum</name>
    <name type="common">big-headed turtle</name>
    <dbReference type="NCBI Taxonomy" id="55544"/>
    <lineage>
        <taxon>Eukaryota</taxon>
        <taxon>Metazoa</taxon>
        <taxon>Chordata</taxon>
        <taxon>Craniata</taxon>
        <taxon>Vertebrata</taxon>
        <taxon>Euteleostomi</taxon>
        <taxon>Archelosauria</taxon>
        <taxon>Testudinata</taxon>
        <taxon>Testudines</taxon>
        <taxon>Cryptodira</taxon>
        <taxon>Durocryptodira</taxon>
        <taxon>Testudinoidea</taxon>
        <taxon>Platysternidae</taxon>
        <taxon>Platysternon</taxon>
    </lineage>
</organism>
<proteinExistence type="predicted"/>
<dbReference type="STRING" id="55544.A0A4D9DJ72"/>
<name>A0A4D9DJ72_9SAUR</name>
<keyword evidence="1" id="KW-0808">Transferase</keyword>
<dbReference type="AlphaFoldDB" id="A0A4D9DJ72"/>
<keyword evidence="2" id="KW-1185">Reference proteome</keyword>
<dbReference type="GO" id="GO:0008168">
    <property type="term" value="F:methyltransferase activity"/>
    <property type="evidence" value="ECO:0007669"/>
    <property type="project" value="UniProtKB-KW"/>
</dbReference>
<reference evidence="1 2" key="1">
    <citation type="submission" date="2019-04" db="EMBL/GenBank/DDBJ databases">
        <title>Draft genome of the big-headed turtle Platysternon megacephalum.</title>
        <authorList>
            <person name="Gong S."/>
        </authorList>
    </citation>
    <scope>NUCLEOTIDE SEQUENCE [LARGE SCALE GENOMIC DNA]</scope>
    <source>
        <strain evidence="1">DO16091913</strain>
        <tissue evidence="1">Muscle</tissue>
    </source>
</reference>
<evidence type="ECO:0000313" key="1">
    <source>
        <dbReference type="EMBL" id="TFJ95062.1"/>
    </source>
</evidence>
<sequence length="54" mass="6060">MEKDKDLDLESLSELEDGLEEARDTASVVRSYVEGLVSSAAWGLLRDPVCFNHY</sequence>
<gene>
    <name evidence="1" type="ORF">DR999_PMT23553</name>
</gene>
<comment type="caution">
    <text evidence="1">The sequence shown here is derived from an EMBL/GenBank/DDBJ whole genome shotgun (WGS) entry which is preliminary data.</text>
</comment>
<dbReference type="GO" id="GO:0032259">
    <property type="term" value="P:methylation"/>
    <property type="evidence" value="ECO:0007669"/>
    <property type="project" value="UniProtKB-KW"/>
</dbReference>
<protein>
    <submittedName>
        <fullName evidence="1">Cysteine methyltransferase</fullName>
    </submittedName>
</protein>
<keyword evidence="1" id="KW-0489">Methyltransferase</keyword>
<evidence type="ECO:0000313" key="2">
    <source>
        <dbReference type="Proteomes" id="UP000297703"/>
    </source>
</evidence>
<reference evidence="1 2" key="2">
    <citation type="submission" date="2019-04" db="EMBL/GenBank/DDBJ databases">
        <title>The genome sequence of big-headed turtle.</title>
        <authorList>
            <person name="Gong S."/>
        </authorList>
    </citation>
    <scope>NUCLEOTIDE SEQUENCE [LARGE SCALE GENOMIC DNA]</scope>
    <source>
        <strain evidence="1">DO16091913</strain>
        <tissue evidence="1">Muscle</tissue>
    </source>
</reference>